<evidence type="ECO:0000313" key="2">
    <source>
        <dbReference type="Proteomes" id="UP000014207"/>
    </source>
</evidence>
<protein>
    <submittedName>
        <fullName evidence="1">Uncharacterized protein</fullName>
    </submittedName>
</protein>
<proteinExistence type="predicted"/>
<dbReference type="Proteomes" id="UP000014207">
    <property type="component" value="Unassembled WGS sequence"/>
</dbReference>
<sequence>MLPCNFTSENYILIIVFKYNNYDRGMLSDLSVQMETPNLKQR</sequence>
<comment type="caution">
    <text evidence="1">The sequence shown here is derived from an EMBL/GenBank/DDBJ whole genome shotgun (WGS) entry which is preliminary data.</text>
</comment>
<dbReference type="AlphaFoldDB" id="R9HE83"/>
<organism evidence="1 2">
    <name type="scientific">Bacteroides thetaiotaomicron dnLKV9</name>
    <dbReference type="NCBI Taxonomy" id="1235785"/>
    <lineage>
        <taxon>Bacteria</taxon>
        <taxon>Pseudomonadati</taxon>
        <taxon>Bacteroidota</taxon>
        <taxon>Bacteroidia</taxon>
        <taxon>Bacteroidales</taxon>
        <taxon>Bacteroidaceae</taxon>
        <taxon>Bacteroides</taxon>
    </lineage>
</organism>
<dbReference type="HOGENOM" id="CLU_3247591_0_0_10"/>
<name>R9HE83_BACT4</name>
<gene>
    <name evidence="1" type="ORF">C799_03381</name>
</gene>
<dbReference type="EMBL" id="ASSM01000010">
    <property type="protein sequence ID" value="EOR99499.1"/>
    <property type="molecule type" value="Genomic_DNA"/>
</dbReference>
<evidence type="ECO:0000313" key="1">
    <source>
        <dbReference type="EMBL" id="EOR99499.1"/>
    </source>
</evidence>
<accession>R9HE83</accession>
<reference evidence="1 2" key="1">
    <citation type="submission" date="2013-04" db="EMBL/GenBank/DDBJ databases">
        <title>The Genome Sequence of Bacteroides thetaiotaomicron dnLKV9.</title>
        <authorList>
            <consortium name="The Broad Institute Genomics Platform"/>
            <consortium name="The Broad Institute Genome Sequencing Center for Infectious Disease"/>
            <person name="Earl A."/>
            <person name="Xavier R."/>
            <person name="Kuhn K."/>
            <person name="Stappenbeck T."/>
            <person name="Walker B."/>
            <person name="Young S."/>
            <person name="Zeng Q."/>
            <person name="Gargeya S."/>
            <person name="Fitzgerald M."/>
            <person name="Haas B."/>
            <person name="Abouelleil A."/>
            <person name="Allen A.W."/>
            <person name="Alvarado L."/>
            <person name="Arachchi H.M."/>
            <person name="Berlin A.M."/>
            <person name="Chapman S.B."/>
            <person name="Gainer-Dewar J."/>
            <person name="Goldberg J."/>
            <person name="Griggs A."/>
            <person name="Gujja S."/>
            <person name="Hansen M."/>
            <person name="Howarth C."/>
            <person name="Imamovic A."/>
            <person name="Ireland A."/>
            <person name="Larimer J."/>
            <person name="McCowan C."/>
            <person name="Murphy C."/>
            <person name="Pearson M."/>
            <person name="Poon T.W."/>
            <person name="Priest M."/>
            <person name="Roberts A."/>
            <person name="Saif S."/>
            <person name="Shea T."/>
            <person name="Sisk P."/>
            <person name="Sykes S."/>
            <person name="Wortman J."/>
            <person name="Nusbaum C."/>
            <person name="Birren B."/>
        </authorList>
    </citation>
    <scope>NUCLEOTIDE SEQUENCE [LARGE SCALE GENOMIC DNA]</scope>
    <source>
        <strain evidence="2">dnLKV9</strain>
    </source>
</reference>